<name>A0A397J930_9GLOM</name>
<evidence type="ECO:0000313" key="2">
    <source>
        <dbReference type="Proteomes" id="UP000266861"/>
    </source>
</evidence>
<comment type="caution">
    <text evidence="1">The sequence shown here is derived from an EMBL/GenBank/DDBJ whole genome shotgun (WGS) entry which is preliminary data.</text>
</comment>
<dbReference type="AlphaFoldDB" id="A0A397J930"/>
<accession>A0A397J930</accession>
<organism evidence="1 2">
    <name type="scientific">Diversispora epigaea</name>
    <dbReference type="NCBI Taxonomy" id="1348612"/>
    <lineage>
        <taxon>Eukaryota</taxon>
        <taxon>Fungi</taxon>
        <taxon>Fungi incertae sedis</taxon>
        <taxon>Mucoromycota</taxon>
        <taxon>Glomeromycotina</taxon>
        <taxon>Glomeromycetes</taxon>
        <taxon>Diversisporales</taxon>
        <taxon>Diversisporaceae</taxon>
        <taxon>Diversispora</taxon>
    </lineage>
</organism>
<dbReference type="Proteomes" id="UP000266861">
    <property type="component" value="Unassembled WGS sequence"/>
</dbReference>
<gene>
    <name evidence="1" type="ORF">Glove_122g147</name>
</gene>
<protein>
    <submittedName>
        <fullName evidence="1">Uncharacterized protein</fullName>
    </submittedName>
</protein>
<keyword evidence="2" id="KW-1185">Reference proteome</keyword>
<proteinExistence type="predicted"/>
<dbReference type="OrthoDB" id="2353057at2759"/>
<sequence length="492" mass="57204">MQEDCWITQSELKLIVERVVNSVSNVFMNGSERQLRIFQILPQFNNAFEEINNLYDMGTIKTDKETPLGSDQIENNTNKLKNKLRKESTPLYQHLYFGVNKISVQELTWKDPLANQIIRDNSNLVQGLPGNLKKAFMKPVSISRVEDMCNRFVSNFLSENLSSLPYELSHTNEWKESEDKLKEISLKILETLESVWHNLAFCSEFVATMNEGTYVNNIIVSLINACLSNNHFGEFERQSIASADRRGDGRVGRRPDIMFISKEDDKYYELMYAECSRIICTKQKEEDDDIKLWQQFGIIGIQVARCRLSLNVLIRDELEVHRYYKLHETEIPIRYSNDPSILADFIYTLLLFRNTLIVNMSLLRCAHDRRSNRNLDSSTGLRIFLHVENIFVTQHSSPQQFGIIGIQVARCRLSLNVLIRDELEVHRYYKLHETEIPIRYSNDPSILADFIYTLLLFRNTLIVNMSLLRCAHDRRSNRNLDSSTVTSPPPNS</sequence>
<evidence type="ECO:0000313" key="1">
    <source>
        <dbReference type="EMBL" id="RHZ81290.1"/>
    </source>
</evidence>
<reference evidence="1 2" key="1">
    <citation type="submission" date="2018-08" db="EMBL/GenBank/DDBJ databases">
        <title>Genome and evolution of the arbuscular mycorrhizal fungus Diversispora epigaea (formerly Glomus versiforme) and its bacterial endosymbionts.</title>
        <authorList>
            <person name="Sun X."/>
            <person name="Fei Z."/>
            <person name="Harrison M."/>
        </authorList>
    </citation>
    <scope>NUCLEOTIDE SEQUENCE [LARGE SCALE GENOMIC DNA]</scope>
    <source>
        <strain evidence="1 2">IT104</strain>
    </source>
</reference>
<dbReference type="EMBL" id="PQFF01000114">
    <property type="protein sequence ID" value="RHZ81290.1"/>
    <property type="molecule type" value="Genomic_DNA"/>
</dbReference>